<protein>
    <submittedName>
        <fullName evidence="1">Uncharacterized protein</fullName>
    </submittedName>
</protein>
<keyword evidence="2" id="KW-1185">Reference proteome</keyword>
<accession>A0A1J4JMC1</accession>
<evidence type="ECO:0000313" key="1">
    <source>
        <dbReference type="EMBL" id="OHS98685.1"/>
    </source>
</evidence>
<name>A0A1J4JMC1_9EUKA</name>
<dbReference type="RefSeq" id="XP_068351822.1">
    <property type="nucleotide sequence ID" value="XM_068509903.1"/>
</dbReference>
<dbReference type="AlphaFoldDB" id="A0A1J4JMC1"/>
<proteinExistence type="predicted"/>
<evidence type="ECO:0000313" key="2">
    <source>
        <dbReference type="Proteomes" id="UP000179807"/>
    </source>
</evidence>
<gene>
    <name evidence="1" type="ORF">TRFO_34831</name>
</gene>
<dbReference type="GeneID" id="94844607"/>
<dbReference type="EMBL" id="MLAK01001039">
    <property type="protein sequence ID" value="OHS98685.1"/>
    <property type="molecule type" value="Genomic_DNA"/>
</dbReference>
<dbReference type="VEuPathDB" id="TrichDB:TRFO_34831"/>
<organism evidence="1 2">
    <name type="scientific">Tritrichomonas foetus</name>
    <dbReference type="NCBI Taxonomy" id="1144522"/>
    <lineage>
        <taxon>Eukaryota</taxon>
        <taxon>Metamonada</taxon>
        <taxon>Parabasalia</taxon>
        <taxon>Tritrichomonadida</taxon>
        <taxon>Tritrichomonadidae</taxon>
        <taxon>Tritrichomonas</taxon>
    </lineage>
</organism>
<dbReference type="Proteomes" id="UP000179807">
    <property type="component" value="Unassembled WGS sequence"/>
</dbReference>
<comment type="caution">
    <text evidence="1">The sequence shown here is derived from an EMBL/GenBank/DDBJ whole genome shotgun (WGS) entry which is preliminary data.</text>
</comment>
<sequence>MKCVFYVKIYSVYFSSALRFIFSIFHEGLLQYQYKFQKKFFWWNHWYKDKIKVMICKIKSISHDTLNKVKIKVLGLIE</sequence>
<reference evidence="1" key="1">
    <citation type="submission" date="2016-10" db="EMBL/GenBank/DDBJ databases">
        <authorList>
            <person name="Benchimol M."/>
            <person name="Almeida L.G."/>
            <person name="Vasconcelos A.T."/>
            <person name="Perreira-Neves A."/>
            <person name="Rosa I.A."/>
            <person name="Tasca T."/>
            <person name="Bogo M.R."/>
            <person name="de Souza W."/>
        </authorList>
    </citation>
    <scope>NUCLEOTIDE SEQUENCE [LARGE SCALE GENOMIC DNA]</scope>
    <source>
        <strain evidence="1">K</strain>
    </source>
</reference>